<dbReference type="PROSITE" id="PS51233">
    <property type="entry name" value="VWFD"/>
    <property type="match status" value="1"/>
</dbReference>
<reference evidence="2" key="2">
    <citation type="submission" date="2025-09" db="UniProtKB">
        <authorList>
            <consortium name="Ensembl"/>
        </authorList>
    </citation>
    <scope>IDENTIFICATION</scope>
</reference>
<keyword evidence="3" id="KW-1185">Reference proteome</keyword>
<proteinExistence type="predicted"/>
<dbReference type="Pfam" id="PF12714">
    <property type="entry name" value="TILa"/>
    <property type="match status" value="1"/>
</dbReference>
<dbReference type="InterPro" id="IPR001846">
    <property type="entry name" value="VWF_type-D"/>
</dbReference>
<dbReference type="GeneTree" id="ENSGT00950000183155"/>
<organism evidence="2 3">
    <name type="scientific">Seriola dumerili</name>
    <name type="common">Greater amberjack</name>
    <name type="synonym">Caranx dumerili</name>
    <dbReference type="NCBI Taxonomy" id="41447"/>
    <lineage>
        <taxon>Eukaryota</taxon>
        <taxon>Metazoa</taxon>
        <taxon>Chordata</taxon>
        <taxon>Craniata</taxon>
        <taxon>Vertebrata</taxon>
        <taxon>Euteleostomi</taxon>
        <taxon>Actinopterygii</taxon>
        <taxon>Neopterygii</taxon>
        <taxon>Teleostei</taxon>
        <taxon>Neoteleostei</taxon>
        <taxon>Acanthomorphata</taxon>
        <taxon>Carangaria</taxon>
        <taxon>Carangiformes</taxon>
        <taxon>Carangidae</taxon>
        <taxon>Seriola</taxon>
    </lineage>
</organism>
<evidence type="ECO:0000313" key="3">
    <source>
        <dbReference type="Proteomes" id="UP000261420"/>
    </source>
</evidence>
<dbReference type="Proteomes" id="UP000261420">
    <property type="component" value="Unplaced"/>
</dbReference>
<dbReference type="AlphaFoldDB" id="A0A3B4U575"/>
<sequence length="153" mass="16825">MQCVSPPPPSYCGCDHDGHYYLPGEEFWADSQCEQRCVCVAATQKVRCEQTKCQTGEACSIVDGVRDCYPISFKTCSARGDPHFTTFDGRKFDFQGNCVYKLAGVCGDTKGRNHFEVRTTLNSKTKVTSGNTPPVLDSFSVSVSVILTIKNTD</sequence>
<feature type="domain" description="VWFD" evidence="1">
    <location>
        <begin position="74"/>
        <end position="153"/>
    </location>
</feature>
<dbReference type="Pfam" id="PF00094">
    <property type="entry name" value="VWD"/>
    <property type="match status" value="1"/>
</dbReference>
<protein>
    <submittedName>
        <fullName evidence="2">IgGFc-binding protein-like</fullName>
    </submittedName>
</protein>
<evidence type="ECO:0000313" key="2">
    <source>
        <dbReference type="Ensembl" id="ENSSDUP00000013522.1"/>
    </source>
</evidence>
<dbReference type="InterPro" id="IPR052749">
    <property type="entry name" value="Alpha-tectorin"/>
</dbReference>
<dbReference type="Ensembl" id="ENSSDUT00000013767.1">
    <property type="protein sequence ID" value="ENSSDUP00000013522.1"/>
    <property type="gene ID" value="ENSSDUG00000009749.1"/>
</dbReference>
<reference evidence="2" key="1">
    <citation type="submission" date="2025-08" db="UniProtKB">
        <authorList>
            <consortium name="Ensembl"/>
        </authorList>
    </citation>
    <scope>IDENTIFICATION</scope>
</reference>
<evidence type="ECO:0000259" key="1">
    <source>
        <dbReference type="PROSITE" id="PS51233"/>
    </source>
</evidence>
<dbReference type="PANTHER" id="PTHR46160:SF9">
    <property type="entry name" value="PROTEIN PRY2-RELATED"/>
    <property type="match status" value="1"/>
</dbReference>
<dbReference type="PANTHER" id="PTHR46160">
    <property type="entry name" value="ALPHA-TECTORIN-RELATED"/>
    <property type="match status" value="1"/>
</dbReference>
<accession>A0A3B4U575</accession>
<name>A0A3B4U575_SERDU</name>
<dbReference type="InterPro" id="IPR025615">
    <property type="entry name" value="TILa_dom"/>
</dbReference>